<evidence type="ECO:0000313" key="2">
    <source>
        <dbReference type="Proteomes" id="UP001152795"/>
    </source>
</evidence>
<dbReference type="PANTHER" id="PTHR47611">
    <property type="entry name" value="HAT DIMERISATION DOMAIN, C-TERMINAL"/>
    <property type="match status" value="1"/>
</dbReference>
<protein>
    <submittedName>
        <fullName evidence="1">Zinc finger BED domain-containing 1-like</fullName>
    </submittedName>
</protein>
<name>A0A6S7I354_PARCT</name>
<dbReference type="Pfam" id="PF05699">
    <property type="entry name" value="Dimer_Tnp_hAT"/>
    <property type="match status" value="1"/>
</dbReference>
<keyword evidence="2" id="KW-1185">Reference proteome</keyword>
<organism evidence="1 2">
    <name type="scientific">Paramuricea clavata</name>
    <name type="common">Red gorgonian</name>
    <name type="synonym">Violescent sea-whip</name>
    <dbReference type="NCBI Taxonomy" id="317549"/>
    <lineage>
        <taxon>Eukaryota</taxon>
        <taxon>Metazoa</taxon>
        <taxon>Cnidaria</taxon>
        <taxon>Anthozoa</taxon>
        <taxon>Octocorallia</taxon>
        <taxon>Malacalcyonacea</taxon>
        <taxon>Plexauridae</taxon>
        <taxon>Paramuricea</taxon>
    </lineage>
</organism>
<sequence>MPPKKSSQQSSDGASGTSVNLPFISVEIGKLAKLDISSCSPEGFEIWKQRWDSVMTITRFYELSNETQKALFINKRKKTKKNRYFTTGKTGKKRKKPKRCLGALTSLKKSEKTSSSPAASPRSRLSKEIDRYISAFPVIDGDDDPLQWWKLNAKELPLLCQLSRRYLAIQASSSPSERLFSKAGQVSTPARAQLKPEKVDKLVFLAENL</sequence>
<dbReference type="AlphaFoldDB" id="A0A6S7I354"/>
<gene>
    <name evidence="1" type="ORF">PACLA_8A085040</name>
</gene>
<reference evidence="1" key="1">
    <citation type="submission" date="2020-04" db="EMBL/GenBank/DDBJ databases">
        <authorList>
            <person name="Alioto T."/>
            <person name="Alioto T."/>
            <person name="Gomez Garrido J."/>
        </authorList>
    </citation>
    <scope>NUCLEOTIDE SEQUENCE</scope>
    <source>
        <strain evidence="1">A484AB</strain>
    </source>
</reference>
<dbReference type="EMBL" id="CACRXK020007138">
    <property type="protein sequence ID" value="CAB4011417.1"/>
    <property type="molecule type" value="Genomic_DNA"/>
</dbReference>
<dbReference type="PANTHER" id="PTHR47611:SF3">
    <property type="entry name" value="HAT C-TERMINAL DIMERISATION DOMAIN-CONTAINING PROTEIN"/>
    <property type="match status" value="1"/>
</dbReference>
<comment type="caution">
    <text evidence="1">The sequence shown here is derived from an EMBL/GenBank/DDBJ whole genome shotgun (WGS) entry which is preliminary data.</text>
</comment>
<dbReference type="Proteomes" id="UP001152795">
    <property type="component" value="Unassembled WGS sequence"/>
</dbReference>
<dbReference type="SUPFAM" id="SSF53098">
    <property type="entry name" value="Ribonuclease H-like"/>
    <property type="match status" value="1"/>
</dbReference>
<dbReference type="GO" id="GO:0046983">
    <property type="term" value="F:protein dimerization activity"/>
    <property type="evidence" value="ECO:0007669"/>
    <property type="project" value="InterPro"/>
</dbReference>
<dbReference type="InterPro" id="IPR008906">
    <property type="entry name" value="HATC_C_dom"/>
</dbReference>
<proteinExistence type="predicted"/>
<dbReference type="OrthoDB" id="2438421at2759"/>
<accession>A0A6S7I354</accession>
<dbReference type="InterPro" id="IPR012337">
    <property type="entry name" value="RNaseH-like_sf"/>
</dbReference>
<evidence type="ECO:0000313" key="1">
    <source>
        <dbReference type="EMBL" id="CAB4011417.1"/>
    </source>
</evidence>